<evidence type="ECO:0000313" key="3">
    <source>
        <dbReference type="EMBL" id="GER44221.1"/>
    </source>
</evidence>
<keyword evidence="1" id="KW-0378">Hydrolase</keyword>
<keyword evidence="3" id="KW-0687">Ribonucleoprotein</keyword>
<keyword evidence="2" id="KW-0812">Transmembrane</keyword>
<dbReference type="InterPro" id="IPR036430">
    <property type="entry name" value="RNase_T2-like_sf"/>
</dbReference>
<accession>A0A5A7QJZ3</accession>
<evidence type="ECO:0000256" key="1">
    <source>
        <dbReference type="ARBA" id="ARBA00022759"/>
    </source>
</evidence>
<keyword evidence="2" id="KW-0472">Membrane</keyword>
<keyword evidence="2" id="KW-1133">Transmembrane helix</keyword>
<gene>
    <name evidence="3" type="ORF">STAS_21116</name>
</gene>
<keyword evidence="3" id="KW-0689">Ribosomal protein</keyword>
<dbReference type="GO" id="GO:0033897">
    <property type="term" value="F:ribonuclease T2 activity"/>
    <property type="evidence" value="ECO:0007669"/>
    <property type="project" value="InterPro"/>
</dbReference>
<keyword evidence="4" id="KW-1185">Reference proteome</keyword>
<dbReference type="AlphaFoldDB" id="A0A5A7QJZ3"/>
<feature type="transmembrane region" description="Helical" evidence="2">
    <location>
        <begin position="21"/>
        <end position="40"/>
    </location>
</feature>
<name>A0A5A7QJZ3_STRAF</name>
<dbReference type="Gene3D" id="3.90.730.10">
    <property type="entry name" value="Ribonuclease T2-like"/>
    <property type="match status" value="1"/>
</dbReference>
<keyword evidence="1" id="KW-0540">Nuclease</keyword>
<evidence type="ECO:0000256" key="2">
    <source>
        <dbReference type="SAM" id="Phobius"/>
    </source>
</evidence>
<comment type="caution">
    <text evidence="3">The sequence shown here is derived from an EMBL/GenBank/DDBJ whole genome shotgun (WGS) entry which is preliminary data.</text>
</comment>
<organism evidence="3 4">
    <name type="scientific">Striga asiatica</name>
    <name type="common">Asiatic witchweed</name>
    <name type="synonym">Buchnera asiatica</name>
    <dbReference type="NCBI Taxonomy" id="4170"/>
    <lineage>
        <taxon>Eukaryota</taxon>
        <taxon>Viridiplantae</taxon>
        <taxon>Streptophyta</taxon>
        <taxon>Embryophyta</taxon>
        <taxon>Tracheophyta</taxon>
        <taxon>Spermatophyta</taxon>
        <taxon>Magnoliopsida</taxon>
        <taxon>eudicotyledons</taxon>
        <taxon>Gunneridae</taxon>
        <taxon>Pentapetalae</taxon>
        <taxon>asterids</taxon>
        <taxon>lamiids</taxon>
        <taxon>Lamiales</taxon>
        <taxon>Orobanchaceae</taxon>
        <taxon>Buchnereae</taxon>
        <taxon>Striga</taxon>
    </lineage>
</organism>
<dbReference type="Proteomes" id="UP000325081">
    <property type="component" value="Unassembled WGS sequence"/>
</dbReference>
<protein>
    <submittedName>
        <fullName evidence="3">Ribosomal protein S3</fullName>
    </submittedName>
</protein>
<feature type="non-terminal residue" evidence="3">
    <location>
        <position position="1"/>
    </location>
</feature>
<dbReference type="GO" id="GO:0005840">
    <property type="term" value="C:ribosome"/>
    <property type="evidence" value="ECO:0007669"/>
    <property type="project" value="UniProtKB-KW"/>
</dbReference>
<sequence>VAMTKCHKLHDWLLLLVQDTLQLRLLILCGLVVVLLLLIMREHLVLGSEHVIPLLILRTRIRVGPLLKLICQWACAFNLWKQDDPRIQNWNFNAAPDSALSFRIHTIVKIGARAVQIEEPYPGEVVEFCRLLSAELMQQLQYYMPNLNYKFGPYTEYFKRKQDKRNWWYSYEKHGYPTGMSPREYFSVAIQVFRDRVPTGWVSLWETHWIVSPLI</sequence>
<proteinExistence type="predicted"/>
<keyword evidence="1" id="KW-0255">Endonuclease</keyword>
<reference evidence="4" key="1">
    <citation type="journal article" date="2019" name="Curr. Biol.">
        <title>Genome Sequence of Striga asiatica Provides Insight into the Evolution of Plant Parasitism.</title>
        <authorList>
            <person name="Yoshida S."/>
            <person name="Kim S."/>
            <person name="Wafula E.K."/>
            <person name="Tanskanen J."/>
            <person name="Kim Y.M."/>
            <person name="Honaas L."/>
            <person name="Yang Z."/>
            <person name="Spallek T."/>
            <person name="Conn C.E."/>
            <person name="Ichihashi Y."/>
            <person name="Cheong K."/>
            <person name="Cui S."/>
            <person name="Der J.P."/>
            <person name="Gundlach H."/>
            <person name="Jiao Y."/>
            <person name="Hori C."/>
            <person name="Ishida J.K."/>
            <person name="Kasahara H."/>
            <person name="Kiba T."/>
            <person name="Kim M.S."/>
            <person name="Koo N."/>
            <person name="Laohavisit A."/>
            <person name="Lee Y.H."/>
            <person name="Lumba S."/>
            <person name="McCourt P."/>
            <person name="Mortimer J.C."/>
            <person name="Mutuku J.M."/>
            <person name="Nomura T."/>
            <person name="Sasaki-Sekimoto Y."/>
            <person name="Seto Y."/>
            <person name="Wang Y."/>
            <person name="Wakatake T."/>
            <person name="Sakakibara H."/>
            <person name="Demura T."/>
            <person name="Yamaguchi S."/>
            <person name="Yoneyama K."/>
            <person name="Manabe R.I."/>
            <person name="Nelson D.C."/>
            <person name="Schulman A.H."/>
            <person name="Timko M.P."/>
            <person name="dePamphilis C.W."/>
            <person name="Choi D."/>
            <person name="Shirasu K."/>
        </authorList>
    </citation>
    <scope>NUCLEOTIDE SEQUENCE [LARGE SCALE GENOMIC DNA]</scope>
    <source>
        <strain evidence="4">cv. UVA1</strain>
    </source>
</reference>
<dbReference type="EMBL" id="BKCP01006848">
    <property type="protein sequence ID" value="GER44221.1"/>
    <property type="molecule type" value="Genomic_DNA"/>
</dbReference>
<dbReference type="GO" id="GO:0003723">
    <property type="term" value="F:RNA binding"/>
    <property type="evidence" value="ECO:0007669"/>
    <property type="project" value="InterPro"/>
</dbReference>
<evidence type="ECO:0000313" key="4">
    <source>
        <dbReference type="Proteomes" id="UP000325081"/>
    </source>
</evidence>
<dbReference type="SUPFAM" id="SSF55895">
    <property type="entry name" value="Ribonuclease Rh-like"/>
    <property type="match status" value="1"/>
</dbReference>